<dbReference type="InterPro" id="IPR018095">
    <property type="entry name" value="Thymidylate_kin_CS"/>
</dbReference>
<dbReference type="GO" id="GO:0006227">
    <property type="term" value="P:dUDP biosynthetic process"/>
    <property type="evidence" value="ECO:0007669"/>
    <property type="project" value="TreeGrafter"/>
</dbReference>
<dbReference type="InterPro" id="IPR039430">
    <property type="entry name" value="Thymidylate_kin-like_dom"/>
</dbReference>
<dbReference type="GO" id="GO:0005524">
    <property type="term" value="F:ATP binding"/>
    <property type="evidence" value="ECO:0007669"/>
    <property type="project" value="UniProtKB-UniRule"/>
</dbReference>
<evidence type="ECO:0000256" key="10">
    <source>
        <dbReference type="ARBA" id="ARBA00048743"/>
    </source>
</evidence>
<gene>
    <name evidence="11 13" type="primary">tmk</name>
    <name evidence="13" type="ORF">FZC36_02175</name>
</gene>
<dbReference type="CDD" id="cd01672">
    <property type="entry name" value="TMPK"/>
    <property type="match status" value="1"/>
</dbReference>
<comment type="catalytic activity">
    <reaction evidence="10 11">
        <text>dTMP + ATP = dTDP + ADP</text>
        <dbReference type="Rhea" id="RHEA:13517"/>
        <dbReference type="ChEBI" id="CHEBI:30616"/>
        <dbReference type="ChEBI" id="CHEBI:58369"/>
        <dbReference type="ChEBI" id="CHEBI:63528"/>
        <dbReference type="ChEBI" id="CHEBI:456216"/>
        <dbReference type="EC" id="2.7.4.9"/>
    </reaction>
</comment>
<keyword evidence="14" id="KW-1185">Reference proteome</keyword>
<dbReference type="EMBL" id="CP043314">
    <property type="protein sequence ID" value="QEK39220.1"/>
    <property type="molecule type" value="Genomic_DNA"/>
</dbReference>
<keyword evidence="5 11" id="KW-0545">Nucleotide biosynthesis</keyword>
<keyword evidence="7 11" id="KW-0418">Kinase</keyword>
<dbReference type="GO" id="GO:0006233">
    <property type="term" value="P:dTDP biosynthetic process"/>
    <property type="evidence" value="ECO:0007669"/>
    <property type="project" value="InterPro"/>
</dbReference>
<dbReference type="OrthoDB" id="9774907at2"/>
<name>A0A5C0UHP3_9PROT</name>
<dbReference type="AlphaFoldDB" id="A0A5C0UHP3"/>
<evidence type="ECO:0000256" key="6">
    <source>
        <dbReference type="ARBA" id="ARBA00022741"/>
    </source>
</evidence>
<evidence type="ECO:0000313" key="14">
    <source>
        <dbReference type="Proteomes" id="UP000324924"/>
    </source>
</evidence>
<keyword evidence="6 11" id="KW-0547">Nucleotide-binding</keyword>
<evidence type="ECO:0000256" key="5">
    <source>
        <dbReference type="ARBA" id="ARBA00022727"/>
    </source>
</evidence>
<dbReference type="GO" id="GO:0004798">
    <property type="term" value="F:dTMP kinase activity"/>
    <property type="evidence" value="ECO:0007669"/>
    <property type="project" value="UniProtKB-UniRule"/>
</dbReference>
<evidence type="ECO:0000256" key="4">
    <source>
        <dbReference type="ARBA" id="ARBA00022679"/>
    </source>
</evidence>
<dbReference type="InterPro" id="IPR027417">
    <property type="entry name" value="P-loop_NTPase"/>
</dbReference>
<evidence type="ECO:0000256" key="8">
    <source>
        <dbReference type="ARBA" id="ARBA00022840"/>
    </source>
</evidence>
<dbReference type="PANTHER" id="PTHR10344:SF4">
    <property type="entry name" value="UMP-CMP KINASE 2, MITOCHONDRIAL"/>
    <property type="match status" value="1"/>
</dbReference>
<dbReference type="KEGG" id="nabu:FZC36_02175"/>
<keyword evidence="8 11" id="KW-0067">ATP-binding</keyword>
<dbReference type="GO" id="GO:0006235">
    <property type="term" value="P:dTTP biosynthetic process"/>
    <property type="evidence" value="ECO:0007669"/>
    <property type="project" value="UniProtKB-UniRule"/>
</dbReference>
<dbReference type="PROSITE" id="PS01331">
    <property type="entry name" value="THYMIDYLATE_KINASE"/>
    <property type="match status" value="1"/>
</dbReference>
<proteinExistence type="inferred from homology"/>
<evidence type="ECO:0000256" key="3">
    <source>
        <dbReference type="ARBA" id="ARBA00017144"/>
    </source>
</evidence>
<evidence type="ECO:0000256" key="1">
    <source>
        <dbReference type="ARBA" id="ARBA00009776"/>
    </source>
</evidence>
<comment type="similarity">
    <text evidence="1 11">Belongs to the thymidylate kinase family.</text>
</comment>
<protein>
    <recommendedName>
        <fullName evidence="3 11">Thymidylate kinase</fullName>
        <ecNumber evidence="2 11">2.7.4.9</ecNumber>
    </recommendedName>
    <alternativeName>
        <fullName evidence="9 11">dTMP kinase</fullName>
    </alternativeName>
</protein>
<dbReference type="NCBIfam" id="TIGR00041">
    <property type="entry name" value="DTMP_kinase"/>
    <property type="match status" value="1"/>
</dbReference>
<dbReference type="EC" id="2.7.4.9" evidence="2 11"/>
<feature type="binding site" evidence="11">
    <location>
        <begin position="16"/>
        <end position="23"/>
    </location>
    <ligand>
        <name>ATP</name>
        <dbReference type="ChEBI" id="CHEBI:30616"/>
    </ligand>
</feature>
<keyword evidence="4 11" id="KW-0808">Transferase</keyword>
<evidence type="ECO:0000256" key="7">
    <source>
        <dbReference type="ARBA" id="ARBA00022777"/>
    </source>
</evidence>
<dbReference type="HAMAP" id="MF_00165">
    <property type="entry name" value="Thymidylate_kinase"/>
    <property type="match status" value="1"/>
</dbReference>
<sequence length="212" mass="24762">MLLFKKVLGLFIVFEGIDGVGKTSHINSLKDFLMNEGLDVIVTSEFSEPEIGKDLKQIFVQKKLANLEELLLVNALRSWHYRKVIQPALNNGKCVIMDRFIDSTWAYQINEDKNLAELFSIILTEIGMQEYDMVFWLTGKNHRNSNLISNNVSDRFDSNDSDFFEKVHRNYEAVFKNIPSEKLFKYENINFDSVQEMIRADVLKVYNRKLHI</sequence>
<dbReference type="Proteomes" id="UP000324924">
    <property type="component" value="Chromosome"/>
</dbReference>
<organism evidence="13 14">
    <name type="scientific">Candidatus Nesciobacter abundans</name>
    <dbReference type="NCBI Taxonomy" id="2601668"/>
    <lineage>
        <taxon>Bacteria</taxon>
        <taxon>Pseudomonadati</taxon>
        <taxon>Pseudomonadota</taxon>
        <taxon>Alphaproteobacteria</taxon>
        <taxon>Holosporales</taxon>
        <taxon>Holosporaceae</taxon>
        <taxon>Candidatus Nesciobacter</taxon>
    </lineage>
</organism>
<evidence type="ECO:0000256" key="9">
    <source>
        <dbReference type="ARBA" id="ARBA00029962"/>
    </source>
</evidence>
<reference evidence="13 14" key="1">
    <citation type="submission" date="2019-08" db="EMBL/GenBank/DDBJ databases">
        <title>Highly reduced genomes of protist endosymbionts show evolutionary convergence.</title>
        <authorList>
            <person name="George E."/>
            <person name="Husnik F."/>
            <person name="Tashyreva D."/>
            <person name="Prokopchuk G."/>
            <person name="Horak A."/>
            <person name="Kwong W.K."/>
            <person name="Lukes J."/>
            <person name="Keeling P.J."/>
        </authorList>
    </citation>
    <scope>NUCLEOTIDE SEQUENCE [LARGE SCALE GENOMIC DNA]</scope>
    <source>
        <strain evidence="13">1604HC</strain>
    </source>
</reference>
<dbReference type="SUPFAM" id="SSF52540">
    <property type="entry name" value="P-loop containing nucleoside triphosphate hydrolases"/>
    <property type="match status" value="1"/>
</dbReference>
<dbReference type="Gene3D" id="3.40.50.300">
    <property type="entry name" value="P-loop containing nucleotide triphosphate hydrolases"/>
    <property type="match status" value="1"/>
</dbReference>
<evidence type="ECO:0000259" key="12">
    <source>
        <dbReference type="Pfam" id="PF02223"/>
    </source>
</evidence>
<dbReference type="InterPro" id="IPR018094">
    <property type="entry name" value="Thymidylate_kinase"/>
</dbReference>
<accession>A0A5C0UHP3</accession>
<evidence type="ECO:0000313" key="13">
    <source>
        <dbReference type="EMBL" id="QEK39220.1"/>
    </source>
</evidence>
<evidence type="ECO:0000256" key="2">
    <source>
        <dbReference type="ARBA" id="ARBA00012980"/>
    </source>
</evidence>
<dbReference type="GO" id="GO:0005829">
    <property type="term" value="C:cytosol"/>
    <property type="evidence" value="ECO:0007669"/>
    <property type="project" value="TreeGrafter"/>
</dbReference>
<dbReference type="Pfam" id="PF02223">
    <property type="entry name" value="Thymidylate_kin"/>
    <property type="match status" value="1"/>
</dbReference>
<dbReference type="PANTHER" id="PTHR10344">
    <property type="entry name" value="THYMIDYLATE KINASE"/>
    <property type="match status" value="1"/>
</dbReference>
<evidence type="ECO:0000256" key="11">
    <source>
        <dbReference type="HAMAP-Rule" id="MF_00165"/>
    </source>
</evidence>
<comment type="function">
    <text evidence="11">Phosphorylation of dTMP to form dTDP in both de novo and salvage pathways of dTTP synthesis.</text>
</comment>
<feature type="domain" description="Thymidylate kinase-like" evidence="12">
    <location>
        <begin position="14"/>
        <end position="180"/>
    </location>
</feature>